<reference evidence="1 2" key="1">
    <citation type="submission" date="2016-10" db="EMBL/GenBank/DDBJ databases">
        <title>Genome sequence of Rothia aeria strain JCM11412.</title>
        <authorList>
            <person name="Nambu T."/>
        </authorList>
    </citation>
    <scope>NUCLEOTIDE SEQUENCE [LARGE SCALE GENOMIC DNA]</scope>
    <source>
        <strain evidence="1 2">JCM 11412</strain>
    </source>
</reference>
<dbReference type="KEGG" id="raj:RA11412_0129"/>
<organism evidence="1 2">
    <name type="scientific">Rothia aeria</name>
    <dbReference type="NCBI Taxonomy" id="172042"/>
    <lineage>
        <taxon>Bacteria</taxon>
        <taxon>Bacillati</taxon>
        <taxon>Actinomycetota</taxon>
        <taxon>Actinomycetes</taxon>
        <taxon>Micrococcales</taxon>
        <taxon>Micrococcaceae</taxon>
        <taxon>Rothia</taxon>
    </lineage>
</organism>
<proteinExistence type="predicted"/>
<protein>
    <submittedName>
        <fullName evidence="1">Ribonuclease HI</fullName>
    </submittedName>
</protein>
<evidence type="ECO:0000313" key="2">
    <source>
        <dbReference type="Proteomes" id="UP000250241"/>
    </source>
</evidence>
<name>A0A2Z5QVK8_9MICC</name>
<evidence type="ECO:0000313" key="1">
    <source>
        <dbReference type="EMBL" id="BAV86428.1"/>
    </source>
</evidence>
<accession>A0A2Z5QVK8</accession>
<dbReference type="EMBL" id="AP017895">
    <property type="protein sequence ID" value="BAV86428.1"/>
    <property type="molecule type" value="Genomic_DNA"/>
</dbReference>
<sequence>MEQAQQAREGFNALKLNGVLKPASAVAAPTRRRWRSVRRN</sequence>
<keyword evidence="2" id="KW-1185">Reference proteome</keyword>
<dbReference type="Proteomes" id="UP000250241">
    <property type="component" value="Chromosome"/>
</dbReference>
<dbReference type="AlphaFoldDB" id="A0A2Z5QVK8"/>
<gene>
    <name evidence="1" type="ORF">RA11412_0129</name>
</gene>